<evidence type="ECO:0000313" key="2">
    <source>
        <dbReference type="EMBL" id="GFO23451.1"/>
    </source>
</evidence>
<accession>A0AAV4BSL5</accession>
<evidence type="ECO:0000313" key="3">
    <source>
        <dbReference type="Proteomes" id="UP000735302"/>
    </source>
</evidence>
<proteinExistence type="predicted"/>
<reference evidence="2 3" key="1">
    <citation type="journal article" date="2021" name="Elife">
        <title>Chloroplast acquisition without the gene transfer in kleptoplastic sea slugs, Plakobranchus ocellatus.</title>
        <authorList>
            <person name="Maeda T."/>
            <person name="Takahashi S."/>
            <person name="Yoshida T."/>
            <person name="Shimamura S."/>
            <person name="Takaki Y."/>
            <person name="Nagai Y."/>
            <person name="Toyoda A."/>
            <person name="Suzuki Y."/>
            <person name="Arimoto A."/>
            <person name="Ishii H."/>
            <person name="Satoh N."/>
            <person name="Nishiyama T."/>
            <person name="Hasebe M."/>
            <person name="Maruyama T."/>
            <person name="Minagawa J."/>
            <person name="Obokata J."/>
            <person name="Shigenobu S."/>
        </authorList>
    </citation>
    <scope>NUCLEOTIDE SEQUENCE [LARGE SCALE GENOMIC DNA]</scope>
</reference>
<dbReference type="Proteomes" id="UP000735302">
    <property type="component" value="Unassembled WGS sequence"/>
</dbReference>
<gene>
    <name evidence="2" type="ORF">PoB_004995600</name>
</gene>
<protein>
    <submittedName>
        <fullName evidence="2">Uncharacterized protein</fullName>
    </submittedName>
</protein>
<evidence type="ECO:0000256" key="1">
    <source>
        <dbReference type="SAM" id="MobiDB-lite"/>
    </source>
</evidence>
<keyword evidence="3" id="KW-1185">Reference proteome</keyword>
<organism evidence="2 3">
    <name type="scientific">Plakobranchus ocellatus</name>
    <dbReference type="NCBI Taxonomy" id="259542"/>
    <lineage>
        <taxon>Eukaryota</taxon>
        <taxon>Metazoa</taxon>
        <taxon>Spiralia</taxon>
        <taxon>Lophotrochozoa</taxon>
        <taxon>Mollusca</taxon>
        <taxon>Gastropoda</taxon>
        <taxon>Heterobranchia</taxon>
        <taxon>Euthyneura</taxon>
        <taxon>Panpulmonata</taxon>
        <taxon>Sacoglossa</taxon>
        <taxon>Placobranchoidea</taxon>
        <taxon>Plakobranchidae</taxon>
        <taxon>Plakobranchus</taxon>
    </lineage>
</organism>
<name>A0AAV4BSL5_9GAST</name>
<comment type="caution">
    <text evidence="2">The sequence shown here is derived from an EMBL/GenBank/DDBJ whole genome shotgun (WGS) entry which is preliminary data.</text>
</comment>
<dbReference type="AlphaFoldDB" id="A0AAV4BSL5"/>
<dbReference type="EMBL" id="BLXT01005511">
    <property type="protein sequence ID" value="GFO23451.1"/>
    <property type="molecule type" value="Genomic_DNA"/>
</dbReference>
<feature type="region of interest" description="Disordered" evidence="1">
    <location>
        <begin position="99"/>
        <end position="157"/>
    </location>
</feature>
<sequence>MSRPYRADQTASVKRCLLKCTSQTITVKLSLSNKADQTVPITLCRANCISQTPSISLHLHFVLFPDPFQCFGDIKLGSRSHLLNEITKTHDQDHVTHCPTGQVRAGQSQPRARGVGGTADSEFAPEICRDPSVADWSPAPTPRPDRWPESLRASWCG</sequence>